<feature type="region of interest" description="Disordered" evidence="7">
    <location>
        <begin position="301"/>
        <end position="388"/>
    </location>
</feature>
<dbReference type="InterPro" id="IPR051500">
    <property type="entry name" value="cTAGE_MIA/OTOR"/>
</dbReference>
<evidence type="ECO:0000256" key="2">
    <source>
        <dbReference type="ARBA" id="ARBA00022723"/>
    </source>
</evidence>
<dbReference type="GO" id="GO:0016788">
    <property type="term" value="F:hydrolase activity, acting on ester bonds"/>
    <property type="evidence" value="ECO:0007669"/>
    <property type="project" value="InterPro"/>
</dbReference>
<accession>A0AA41MK67</accession>
<keyword evidence="10" id="KW-1185">Reference proteome</keyword>
<dbReference type="Gene3D" id="3.40.630.10">
    <property type="entry name" value="Zn peptidases"/>
    <property type="match status" value="1"/>
</dbReference>
<keyword evidence="2" id="KW-0479">Metal-binding</keyword>
<feature type="compositionally biased region" description="Low complexity" evidence="7">
    <location>
        <begin position="220"/>
        <end position="232"/>
    </location>
</feature>
<feature type="compositionally biased region" description="Basic and acidic residues" evidence="7">
    <location>
        <begin position="1"/>
        <end position="17"/>
    </location>
</feature>
<keyword evidence="5 6" id="KW-0175">Coiled coil</keyword>
<evidence type="ECO:0000313" key="10">
    <source>
        <dbReference type="Proteomes" id="UP001166674"/>
    </source>
</evidence>
<evidence type="ECO:0000313" key="9">
    <source>
        <dbReference type="EMBL" id="MBZ3873326.1"/>
    </source>
</evidence>
<protein>
    <submittedName>
        <fullName evidence="9">Melanoma inhibitory activity protein 3</fullName>
    </submittedName>
</protein>
<feature type="domain" description="Succinylglutamate desuccinylase/Aspartoacylase catalytic" evidence="8">
    <location>
        <begin position="3"/>
        <end position="76"/>
    </location>
</feature>
<evidence type="ECO:0000256" key="3">
    <source>
        <dbReference type="ARBA" id="ARBA00022801"/>
    </source>
</evidence>
<gene>
    <name evidence="9" type="ORF">SUZIE_122380</name>
</gene>
<feature type="region of interest" description="Disordered" evidence="7">
    <location>
        <begin position="1"/>
        <end position="21"/>
    </location>
</feature>
<evidence type="ECO:0000256" key="5">
    <source>
        <dbReference type="ARBA" id="ARBA00023054"/>
    </source>
</evidence>
<reference evidence="9" key="1">
    <citation type="submission" date="2020-03" db="EMBL/GenBank/DDBJ databases">
        <title>Studies in the Genomics of Life Span.</title>
        <authorList>
            <person name="Glass D."/>
        </authorList>
    </citation>
    <scope>NUCLEOTIDE SEQUENCE</scope>
    <source>
        <strain evidence="9">SUZIE</strain>
        <tissue evidence="9">Muscle</tissue>
    </source>
</reference>
<comment type="cofactor">
    <cofactor evidence="1">
        <name>Zn(2+)</name>
        <dbReference type="ChEBI" id="CHEBI:29105"/>
    </cofactor>
</comment>
<dbReference type="PANTHER" id="PTHR23158">
    <property type="entry name" value="MELANOMA INHIBITORY ACTIVITY-RELATED"/>
    <property type="match status" value="1"/>
</dbReference>
<evidence type="ECO:0000256" key="4">
    <source>
        <dbReference type="ARBA" id="ARBA00022833"/>
    </source>
</evidence>
<feature type="coiled-coil region" evidence="6">
    <location>
        <begin position="96"/>
        <end position="160"/>
    </location>
</feature>
<proteinExistence type="predicted"/>
<dbReference type="GO" id="GO:0035459">
    <property type="term" value="P:vesicle cargo loading"/>
    <property type="evidence" value="ECO:0007669"/>
    <property type="project" value="TreeGrafter"/>
</dbReference>
<sequence length="388" mass="42773">MSEDLPDKVKRTQERNHLFGPKNSEDSYDIIYDLHNTISHLGCTVVLEDSRTGFLIQVFHYFKALTNFVTLLNQIESELESEGLNKGGDESEELASGEVEDQIKKLEDDRNSLQSAKAELEDEYKTLKQKVEILNELYQHKEMALQKKLNQEEYERQEREHRLSAADEKAILVAEEVKTYKLLEMTQKMAVWQDEPVIVKPMPGRPNTQNPPRRDPGHSPAPVNSSSRSSSPAKVMDEGKVNMATKGPPPFPGVSLMGSPVGGPLPPPVRYGLPLQLGGPFGPRPLSPPFGPGVRSPLSLGKYAPGVPPGKRDLPLDSREFLPGPTPFRPLGSFGPGEYFIPGTQLPPPTHGPQDYSPSPTARDLTPSGSGDEPSSPLRAVARTVHRL</sequence>
<dbReference type="GO" id="GO:0070971">
    <property type="term" value="C:endoplasmic reticulum exit site"/>
    <property type="evidence" value="ECO:0007669"/>
    <property type="project" value="TreeGrafter"/>
</dbReference>
<dbReference type="InterPro" id="IPR055438">
    <property type="entry name" value="AstE_AspA_cat"/>
</dbReference>
<evidence type="ECO:0000256" key="1">
    <source>
        <dbReference type="ARBA" id="ARBA00001947"/>
    </source>
</evidence>
<dbReference type="Pfam" id="PF24827">
    <property type="entry name" value="AstE_AspA_cat"/>
    <property type="match status" value="1"/>
</dbReference>
<dbReference type="PANTHER" id="PTHR23158:SF54">
    <property type="entry name" value="TRANSPORT AND GOLGI ORGANIZATION PROTEIN 1 HOMOLOG"/>
    <property type="match status" value="1"/>
</dbReference>
<evidence type="ECO:0000256" key="7">
    <source>
        <dbReference type="SAM" id="MobiDB-lite"/>
    </source>
</evidence>
<comment type="caution">
    <text evidence="9">The sequence shown here is derived from an EMBL/GenBank/DDBJ whole genome shotgun (WGS) entry which is preliminary data.</text>
</comment>
<dbReference type="SUPFAM" id="SSF53187">
    <property type="entry name" value="Zn-dependent exopeptidases"/>
    <property type="match status" value="1"/>
</dbReference>
<dbReference type="GO" id="GO:0006888">
    <property type="term" value="P:endoplasmic reticulum to Golgi vesicle-mediated transport"/>
    <property type="evidence" value="ECO:0007669"/>
    <property type="project" value="TreeGrafter"/>
</dbReference>
<dbReference type="GO" id="GO:0046872">
    <property type="term" value="F:metal ion binding"/>
    <property type="evidence" value="ECO:0007669"/>
    <property type="project" value="UniProtKB-KW"/>
</dbReference>
<keyword evidence="3" id="KW-0378">Hydrolase</keyword>
<feature type="compositionally biased region" description="Basic and acidic residues" evidence="7">
    <location>
        <begin position="310"/>
        <end position="320"/>
    </location>
</feature>
<dbReference type="EMBL" id="JAATJV010201899">
    <property type="protein sequence ID" value="MBZ3873326.1"/>
    <property type="molecule type" value="Genomic_DNA"/>
</dbReference>
<evidence type="ECO:0000256" key="6">
    <source>
        <dbReference type="SAM" id="Coils"/>
    </source>
</evidence>
<feature type="region of interest" description="Disordered" evidence="7">
    <location>
        <begin position="198"/>
        <end position="259"/>
    </location>
</feature>
<organism evidence="9 10">
    <name type="scientific">Sciurus carolinensis</name>
    <name type="common">Eastern gray squirrel</name>
    <dbReference type="NCBI Taxonomy" id="30640"/>
    <lineage>
        <taxon>Eukaryota</taxon>
        <taxon>Metazoa</taxon>
        <taxon>Chordata</taxon>
        <taxon>Craniata</taxon>
        <taxon>Vertebrata</taxon>
        <taxon>Euteleostomi</taxon>
        <taxon>Mammalia</taxon>
        <taxon>Eutheria</taxon>
        <taxon>Euarchontoglires</taxon>
        <taxon>Glires</taxon>
        <taxon>Rodentia</taxon>
        <taxon>Sciuromorpha</taxon>
        <taxon>Sciuridae</taxon>
        <taxon>Sciurinae</taxon>
        <taxon>Sciurini</taxon>
        <taxon>Sciurus</taxon>
    </lineage>
</organism>
<name>A0AA41MK67_SCICA</name>
<keyword evidence="4" id="KW-0862">Zinc</keyword>
<dbReference type="GO" id="GO:0009306">
    <property type="term" value="P:protein secretion"/>
    <property type="evidence" value="ECO:0007669"/>
    <property type="project" value="TreeGrafter"/>
</dbReference>
<evidence type="ECO:0000259" key="8">
    <source>
        <dbReference type="Pfam" id="PF24827"/>
    </source>
</evidence>
<dbReference type="Proteomes" id="UP001166674">
    <property type="component" value="Unassembled WGS sequence"/>
</dbReference>
<dbReference type="GO" id="GO:0005789">
    <property type="term" value="C:endoplasmic reticulum membrane"/>
    <property type="evidence" value="ECO:0007669"/>
    <property type="project" value="TreeGrafter"/>
</dbReference>
<dbReference type="AlphaFoldDB" id="A0AA41MK67"/>